<keyword evidence="9" id="KW-1185">Reference proteome</keyword>
<evidence type="ECO:0000259" key="6">
    <source>
        <dbReference type="Pfam" id="PF05175"/>
    </source>
</evidence>
<evidence type="ECO:0000256" key="4">
    <source>
        <dbReference type="ARBA" id="ARBA00048391"/>
    </source>
</evidence>
<protein>
    <recommendedName>
        <fullName evidence="5">Release factor glutamine methyltransferase</fullName>
        <shortName evidence="5">RF MTase</shortName>
        <ecNumber evidence="5">2.1.1.297</ecNumber>
    </recommendedName>
    <alternativeName>
        <fullName evidence="5">N5-glutamine methyltransferase PrmC</fullName>
    </alternativeName>
    <alternativeName>
        <fullName evidence="5">Protein-(glutamine-N5) MTase PrmC</fullName>
    </alternativeName>
    <alternativeName>
        <fullName evidence="5">Protein-glutamine N-methyltransferase PrmC</fullName>
    </alternativeName>
</protein>
<dbReference type="CDD" id="cd02440">
    <property type="entry name" value="AdoMet_MTases"/>
    <property type="match status" value="1"/>
</dbReference>
<dbReference type="InterPro" id="IPR040758">
    <property type="entry name" value="PrmC_N"/>
</dbReference>
<comment type="catalytic activity">
    <reaction evidence="4 5">
        <text>L-glutaminyl-[peptide chain release factor] + S-adenosyl-L-methionine = N(5)-methyl-L-glutaminyl-[peptide chain release factor] + S-adenosyl-L-homocysteine + H(+)</text>
        <dbReference type="Rhea" id="RHEA:42896"/>
        <dbReference type="Rhea" id="RHEA-COMP:10271"/>
        <dbReference type="Rhea" id="RHEA-COMP:10272"/>
        <dbReference type="ChEBI" id="CHEBI:15378"/>
        <dbReference type="ChEBI" id="CHEBI:30011"/>
        <dbReference type="ChEBI" id="CHEBI:57856"/>
        <dbReference type="ChEBI" id="CHEBI:59789"/>
        <dbReference type="ChEBI" id="CHEBI:61891"/>
        <dbReference type="EC" id="2.1.1.297"/>
    </reaction>
</comment>
<comment type="caution">
    <text evidence="5">Lacks conserved residue(s) required for the propagation of feature annotation.</text>
</comment>
<dbReference type="SUPFAM" id="SSF53335">
    <property type="entry name" value="S-adenosyl-L-methionine-dependent methyltransferases"/>
    <property type="match status" value="1"/>
</dbReference>
<feature type="binding site" evidence="5">
    <location>
        <begin position="194"/>
        <end position="197"/>
    </location>
    <ligand>
        <name>substrate</name>
    </ligand>
</feature>
<sequence>MSDKQTIFKALQWASSFLREHGRDQNAGEILLMNQLKYTRSRLLAEFRKELSEKDWEQFSRNVKEHAAGRPVQYIMGHEVFLGREFVVNPHVLIPRPETEELVIAVLKKMDRLFGASKQGLRVADVGTGSGAIAVTLKLERPGLAVYGTDISASAIDIAKKNADRLGAAVRFAQGDLLQPLMEIGHKFHVIVSNPPYIPQGEKECLPDVVKDYEPACALFGGEDGLDVYRRFTEQLPHVLEDRAIVAFEVGAGQGDAVSQMMREQFSEGVTEVLYDINGKDRIVLTSL</sequence>
<evidence type="ECO:0000256" key="2">
    <source>
        <dbReference type="ARBA" id="ARBA00022679"/>
    </source>
</evidence>
<accession>A0ABS2R7C0</accession>
<feature type="binding site" evidence="5">
    <location>
        <begin position="127"/>
        <end position="131"/>
    </location>
    <ligand>
        <name>S-adenosyl-L-methionine</name>
        <dbReference type="ChEBI" id="CHEBI:59789"/>
    </ligand>
</feature>
<dbReference type="EMBL" id="JAFBFH010000007">
    <property type="protein sequence ID" value="MBM7714481.1"/>
    <property type="molecule type" value="Genomic_DNA"/>
</dbReference>
<dbReference type="Gene3D" id="3.40.50.150">
    <property type="entry name" value="Vaccinia Virus protein VP39"/>
    <property type="match status" value="1"/>
</dbReference>
<evidence type="ECO:0000256" key="3">
    <source>
        <dbReference type="ARBA" id="ARBA00022691"/>
    </source>
</evidence>
<dbReference type="NCBIfam" id="TIGR00536">
    <property type="entry name" value="hemK_fam"/>
    <property type="match status" value="1"/>
</dbReference>
<name>A0ABS2R7C0_9BACI</name>
<dbReference type="InterPro" id="IPR007848">
    <property type="entry name" value="Small_mtfrase_dom"/>
</dbReference>
<proteinExistence type="inferred from homology"/>
<reference evidence="8 9" key="1">
    <citation type="submission" date="2021-01" db="EMBL/GenBank/DDBJ databases">
        <title>Genomic Encyclopedia of Type Strains, Phase IV (KMG-IV): sequencing the most valuable type-strain genomes for metagenomic binning, comparative biology and taxonomic classification.</title>
        <authorList>
            <person name="Goeker M."/>
        </authorList>
    </citation>
    <scope>NUCLEOTIDE SEQUENCE [LARGE SCALE GENOMIC DNA]</scope>
    <source>
        <strain evidence="8 9">DSM 105453</strain>
    </source>
</reference>
<dbReference type="EC" id="2.1.1.297" evidence="5"/>
<dbReference type="InterPro" id="IPR019874">
    <property type="entry name" value="RF_methyltr_PrmC"/>
</dbReference>
<evidence type="ECO:0000256" key="1">
    <source>
        <dbReference type="ARBA" id="ARBA00022603"/>
    </source>
</evidence>
<dbReference type="Gene3D" id="1.10.8.10">
    <property type="entry name" value="DNA helicase RuvA subunit, C-terminal domain"/>
    <property type="match status" value="1"/>
</dbReference>
<comment type="similarity">
    <text evidence="5">Belongs to the protein N5-glutamine methyltransferase family. PrmC subfamily.</text>
</comment>
<dbReference type="Pfam" id="PF17827">
    <property type="entry name" value="PrmC_N"/>
    <property type="match status" value="1"/>
</dbReference>
<feature type="domain" description="Release factor glutamine methyltransferase N-terminal" evidence="7">
    <location>
        <begin position="10"/>
        <end position="77"/>
    </location>
</feature>
<comment type="caution">
    <text evidence="8">The sequence shown here is derived from an EMBL/GenBank/DDBJ whole genome shotgun (WGS) entry which is preliminary data.</text>
</comment>
<keyword evidence="1 5" id="KW-0489">Methyltransferase</keyword>
<gene>
    <name evidence="5" type="primary">prmC</name>
    <name evidence="8" type="ORF">JOC94_001453</name>
</gene>
<dbReference type="Pfam" id="PF05175">
    <property type="entry name" value="MTS"/>
    <property type="match status" value="1"/>
</dbReference>
<organism evidence="8 9">
    <name type="scientific">Siminovitchia thermophila</name>
    <dbReference type="NCBI Taxonomy" id="1245522"/>
    <lineage>
        <taxon>Bacteria</taxon>
        <taxon>Bacillati</taxon>
        <taxon>Bacillota</taxon>
        <taxon>Bacilli</taxon>
        <taxon>Bacillales</taxon>
        <taxon>Bacillaceae</taxon>
        <taxon>Siminovitchia</taxon>
    </lineage>
</organism>
<evidence type="ECO:0000313" key="8">
    <source>
        <dbReference type="EMBL" id="MBM7714481.1"/>
    </source>
</evidence>
<dbReference type="InterPro" id="IPR050320">
    <property type="entry name" value="N5-glutamine_MTase"/>
</dbReference>
<dbReference type="NCBIfam" id="TIGR03534">
    <property type="entry name" value="RF_mod_PrmC"/>
    <property type="match status" value="1"/>
</dbReference>
<dbReference type="InterPro" id="IPR004556">
    <property type="entry name" value="HemK-like"/>
</dbReference>
<feature type="domain" description="Methyltransferase small" evidence="6">
    <location>
        <begin position="119"/>
        <end position="201"/>
    </location>
</feature>
<dbReference type="Proteomes" id="UP000823485">
    <property type="component" value="Unassembled WGS sequence"/>
</dbReference>
<dbReference type="GO" id="GO:0102559">
    <property type="term" value="F:peptide chain release factor N(5)-glutamine methyltransferase activity"/>
    <property type="evidence" value="ECO:0007669"/>
    <property type="project" value="UniProtKB-EC"/>
</dbReference>
<dbReference type="InterPro" id="IPR029063">
    <property type="entry name" value="SAM-dependent_MTases_sf"/>
</dbReference>
<comment type="function">
    <text evidence="5">Methylates the class 1 translation termination release factors RF1/PrfA and RF2/PrfB on the glutamine residue of the universally conserved GGQ motif.</text>
</comment>
<evidence type="ECO:0000313" key="9">
    <source>
        <dbReference type="Proteomes" id="UP000823485"/>
    </source>
</evidence>
<dbReference type="PANTHER" id="PTHR18895">
    <property type="entry name" value="HEMK METHYLTRANSFERASE"/>
    <property type="match status" value="1"/>
</dbReference>
<dbReference type="PROSITE" id="PS00092">
    <property type="entry name" value="N6_MTASE"/>
    <property type="match status" value="1"/>
</dbReference>
<feature type="binding site" evidence="5">
    <location>
        <position position="150"/>
    </location>
    <ligand>
        <name>S-adenosyl-L-methionine</name>
        <dbReference type="ChEBI" id="CHEBI:59789"/>
    </ligand>
</feature>
<dbReference type="HAMAP" id="MF_02126">
    <property type="entry name" value="RF_methyltr_PrmC"/>
    <property type="match status" value="1"/>
</dbReference>
<evidence type="ECO:0000259" key="7">
    <source>
        <dbReference type="Pfam" id="PF17827"/>
    </source>
</evidence>
<keyword evidence="3 5" id="KW-0949">S-adenosyl-L-methionine</keyword>
<dbReference type="RefSeq" id="WP_205178931.1">
    <property type="nucleotide sequence ID" value="NZ_JAFBFH010000007.1"/>
</dbReference>
<dbReference type="InterPro" id="IPR002052">
    <property type="entry name" value="DNA_methylase_N6_adenine_CS"/>
</dbReference>
<feature type="binding site" evidence="5">
    <location>
        <position position="194"/>
    </location>
    <ligand>
        <name>S-adenosyl-L-methionine</name>
        <dbReference type="ChEBI" id="CHEBI:59789"/>
    </ligand>
</feature>
<keyword evidence="2 5" id="KW-0808">Transferase</keyword>
<evidence type="ECO:0000256" key="5">
    <source>
        <dbReference type="HAMAP-Rule" id="MF_02126"/>
    </source>
</evidence>
<dbReference type="PANTHER" id="PTHR18895:SF74">
    <property type="entry name" value="MTRF1L RELEASE FACTOR GLUTAMINE METHYLTRANSFERASE"/>
    <property type="match status" value="1"/>
</dbReference>
<dbReference type="GO" id="GO:0032259">
    <property type="term" value="P:methylation"/>
    <property type="evidence" value="ECO:0007669"/>
    <property type="project" value="UniProtKB-KW"/>
</dbReference>